<dbReference type="EMBL" id="JANEYF010003871">
    <property type="protein sequence ID" value="KAJ8933370.1"/>
    <property type="molecule type" value="Genomic_DNA"/>
</dbReference>
<comment type="caution">
    <text evidence="2">The sequence shown here is derived from an EMBL/GenBank/DDBJ whole genome shotgun (WGS) entry which is preliminary data.</text>
</comment>
<keyword evidence="3" id="KW-1185">Reference proteome</keyword>
<dbReference type="Proteomes" id="UP001162156">
    <property type="component" value="Unassembled WGS sequence"/>
</dbReference>
<evidence type="ECO:0008006" key="4">
    <source>
        <dbReference type="Google" id="ProtNLM"/>
    </source>
</evidence>
<keyword evidence="1" id="KW-0472">Membrane</keyword>
<sequence length="104" mass="12130">MILQYLHVPIWTSSFITILPNNVNYNDNDNKNCKKINDNSCSCLKDNLMPKVYTSTLDAKFVNRQKFKISVIYTIVFLWLISTTQLNISVQRPLNNVENRCQKS</sequence>
<organism evidence="2 3">
    <name type="scientific">Rhamnusium bicolor</name>
    <dbReference type="NCBI Taxonomy" id="1586634"/>
    <lineage>
        <taxon>Eukaryota</taxon>
        <taxon>Metazoa</taxon>
        <taxon>Ecdysozoa</taxon>
        <taxon>Arthropoda</taxon>
        <taxon>Hexapoda</taxon>
        <taxon>Insecta</taxon>
        <taxon>Pterygota</taxon>
        <taxon>Neoptera</taxon>
        <taxon>Endopterygota</taxon>
        <taxon>Coleoptera</taxon>
        <taxon>Polyphaga</taxon>
        <taxon>Cucujiformia</taxon>
        <taxon>Chrysomeloidea</taxon>
        <taxon>Cerambycidae</taxon>
        <taxon>Lepturinae</taxon>
        <taxon>Rhagiini</taxon>
        <taxon>Rhamnusium</taxon>
    </lineage>
</organism>
<evidence type="ECO:0000313" key="2">
    <source>
        <dbReference type="EMBL" id="KAJ8933370.1"/>
    </source>
</evidence>
<evidence type="ECO:0000256" key="1">
    <source>
        <dbReference type="SAM" id="Phobius"/>
    </source>
</evidence>
<accession>A0AAV8X323</accession>
<keyword evidence="1" id="KW-0812">Transmembrane</keyword>
<reference evidence="2" key="1">
    <citation type="journal article" date="2023" name="Insect Mol. Biol.">
        <title>Genome sequencing provides insights into the evolution of gene families encoding plant cell wall-degrading enzymes in longhorned beetles.</title>
        <authorList>
            <person name="Shin N.R."/>
            <person name="Okamura Y."/>
            <person name="Kirsch R."/>
            <person name="Pauchet Y."/>
        </authorList>
    </citation>
    <scope>NUCLEOTIDE SEQUENCE</scope>
    <source>
        <strain evidence="2">RBIC_L_NR</strain>
    </source>
</reference>
<name>A0AAV8X323_9CUCU</name>
<feature type="transmembrane region" description="Helical" evidence="1">
    <location>
        <begin position="70"/>
        <end position="88"/>
    </location>
</feature>
<protein>
    <recommendedName>
        <fullName evidence="4">Transmembrane protein</fullName>
    </recommendedName>
</protein>
<gene>
    <name evidence="2" type="ORF">NQ314_014085</name>
</gene>
<keyword evidence="1" id="KW-1133">Transmembrane helix</keyword>
<evidence type="ECO:0000313" key="3">
    <source>
        <dbReference type="Proteomes" id="UP001162156"/>
    </source>
</evidence>
<dbReference type="AlphaFoldDB" id="A0AAV8X323"/>
<proteinExistence type="predicted"/>